<accession>A0A4S8JI51</accession>
<reference evidence="2 3" key="1">
    <citation type="journal article" date="2019" name="Nat. Plants">
        <title>Genome sequencing of Musa balbisiana reveals subgenome evolution and function divergence in polyploid bananas.</title>
        <authorList>
            <person name="Yao X."/>
        </authorList>
    </citation>
    <scope>NUCLEOTIDE SEQUENCE [LARGE SCALE GENOMIC DNA]</scope>
    <source>
        <strain evidence="3">cv. DH-PKW</strain>
        <tissue evidence="2">Leaves</tissue>
    </source>
</reference>
<gene>
    <name evidence="2" type="ORF">C4D60_Mb07t18190</name>
</gene>
<feature type="compositionally biased region" description="Acidic residues" evidence="1">
    <location>
        <begin position="67"/>
        <end position="77"/>
    </location>
</feature>
<feature type="region of interest" description="Disordered" evidence="1">
    <location>
        <begin position="1"/>
        <end position="38"/>
    </location>
</feature>
<proteinExistence type="predicted"/>
<evidence type="ECO:0000313" key="2">
    <source>
        <dbReference type="EMBL" id="THU60954.1"/>
    </source>
</evidence>
<organism evidence="2 3">
    <name type="scientific">Musa balbisiana</name>
    <name type="common">Banana</name>
    <dbReference type="NCBI Taxonomy" id="52838"/>
    <lineage>
        <taxon>Eukaryota</taxon>
        <taxon>Viridiplantae</taxon>
        <taxon>Streptophyta</taxon>
        <taxon>Embryophyta</taxon>
        <taxon>Tracheophyta</taxon>
        <taxon>Spermatophyta</taxon>
        <taxon>Magnoliopsida</taxon>
        <taxon>Liliopsida</taxon>
        <taxon>Zingiberales</taxon>
        <taxon>Musaceae</taxon>
        <taxon>Musa</taxon>
    </lineage>
</organism>
<dbReference type="Proteomes" id="UP000317650">
    <property type="component" value="Chromosome 7"/>
</dbReference>
<comment type="caution">
    <text evidence="2">The sequence shown here is derived from an EMBL/GenBank/DDBJ whole genome shotgun (WGS) entry which is preliminary data.</text>
</comment>
<dbReference type="AlphaFoldDB" id="A0A4S8JI51"/>
<evidence type="ECO:0000313" key="3">
    <source>
        <dbReference type="Proteomes" id="UP000317650"/>
    </source>
</evidence>
<protein>
    <submittedName>
        <fullName evidence="2">Uncharacterized protein</fullName>
    </submittedName>
</protein>
<feature type="region of interest" description="Disordered" evidence="1">
    <location>
        <begin position="57"/>
        <end position="77"/>
    </location>
</feature>
<keyword evidence="3" id="KW-1185">Reference proteome</keyword>
<sequence>MKAADAGRETCVPFDRGGANRRDPVAEEPTAARETAAPDAVATCGPVALLRWGAPRHAVADKAGPQAEEEEEEVGSR</sequence>
<evidence type="ECO:0000256" key="1">
    <source>
        <dbReference type="SAM" id="MobiDB-lite"/>
    </source>
</evidence>
<dbReference type="EMBL" id="PYDT01000005">
    <property type="protein sequence ID" value="THU60954.1"/>
    <property type="molecule type" value="Genomic_DNA"/>
</dbReference>
<feature type="compositionally biased region" description="Low complexity" evidence="1">
    <location>
        <begin position="27"/>
        <end position="38"/>
    </location>
</feature>
<name>A0A4S8JI51_MUSBA</name>